<comment type="subunit">
    <text evidence="3">Homotrimer.</text>
</comment>
<evidence type="ECO:0000256" key="1">
    <source>
        <dbReference type="ARBA" id="ARBA00004761"/>
    </source>
</evidence>
<dbReference type="RefSeq" id="WP_004631129.1">
    <property type="nucleotide sequence ID" value="NZ_AORV01000078.1"/>
</dbReference>
<evidence type="ECO:0000256" key="5">
    <source>
        <dbReference type="ARBA" id="ARBA00023277"/>
    </source>
</evidence>
<dbReference type="EMBL" id="AORV01000078">
    <property type="protein sequence ID" value="EMS69008.1"/>
    <property type="molecule type" value="Genomic_DNA"/>
</dbReference>
<comment type="pathway">
    <text evidence="1">Carbohydrate acid metabolism.</text>
</comment>
<dbReference type="PANTHER" id="PTHR30246">
    <property type="entry name" value="2-KETO-3-DEOXY-6-PHOSPHOGLUCONATE ALDOLASE"/>
    <property type="match status" value="1"/>
</dbReference>
<reference evidence="6 7" key="1">
    <citation type="journal article" date="2013" name="Genome Announc.">
        <title>Draft Genome Sequence of the Cellulolytic, Mesophilic, Anaerobic Bacterium Clostridium termitidis Strain CT1112 (DSM 5398).</title>
        <authorList>
            <person name="Lal S."/>
            <person name="Ramachandran U."/>
            <person name="Zhang X."/>
            <person name="Munir R."/>
            <person name="Sparling R."/>
            <person name="Levin D.B."/>
        </authorList>
    </citation>
    <scope>NUCLEOTIDE SEQUENCE [LARGE SCALE GENOMIC DNA]</scope>
    <source>
        <strain evidence="6 7">CT1112</strain>
    </source>
</reference>
<evidence type="ECO:0000313" key="7">
    <source>
        <dbReference type="Proteomes" id="UP000014155"/>
    </source>
</evidence>
<keyword evidence="4 6" id="KW-0456">Lyase</keyword>
<organism evidence="6 7">
    <name type="scientific">Ruminiclostridium cellobioparum subsp. termitidis CT1112</name>
    <dbReference type="NCBI Taxonomy" id="1195236"/>
    <lineage>
        <taxon>Bacteria</taxon>
        <taxon>Bacillati</taxon>
        <taxon>Bacillota</taxon>
        <taxon>Clostridia</taxon>
        <taxon>Eubacteriales</taxon>
        <taxon>Oscillospiraceae</taxon>
        <taxon>Ruminiclostridium</taxon>
    </lineage>
</organism>
<keyword evidence="7" id="KW-1185">Reference proteome</keyword>
<dbReference type="InterPro" id="IPR013785">
    <property type="entry name" value="Aldolase_TIM"/>
</dbReference>
<keyword evidence="5" id="KW-0119">Carbohydrate metabolism</keyword>
<protein>
    <submittedName>
        <fullName evidence="6">2-keto-3-deoxy-6-phosphogluconate aldolase</fullName>
        <ecNumber evidence="6">4.1.2.14</ecNumber>
        <ecNumber evidence="6">4.1.3.16</ecNumber>
    </submittedName>
</protein>
<dbReference type="Gene3D" id="3.20.20.70">
    <property type="entry name" value="Aldolase class I"/>
    <property type="match status" value="1"/>
</dbReference>
<dbReference type="STRING" id="1195236.CTER_5409"/>
<dbReference type="CDD" id="cd00452">
    <property type="entry name" value="KDPG_aldolase"/>
    <property type="match status" value="1"/>
</dbReference>
<dbReference type="PANTHER" id="PTHR30246:SF1">
    <property type="entry name" value="2-DEHYDRO-3-DEOXY-6-PHOSPHOGALACTONATE ALDOLASE-RELATED"/>
    <property type="match status" value="1"/>
</dbReference>
<evidence type="ECO:0000256" key="3">
    <source>
        <dbReference type="ARBA" id="ARBA00011233"/>
    </source>
</evidence>
<name>S0FKG0_RUMCE</name>
<dbReference type="InterPro" id="IPR000887">
    <property type="entry name" value="Aldlse_KDPG_KHG"/>
</dbReference>
<dbReference type="NCBIfam" id="TIGR01182">
    <property type="entry name" value="eda"/>
    <property type="match status" value="1"/>
</dbReference>
<evidence type="ECO:0000313" key="6">
    <source>
        <dbReference type="EMBL" id="EMS69008.1"/>
    </source>
</evidence>
<accession>S0FKG0</accession>
<evidence type="ECO:0000256" key="4">
    <source>
        <dbReference type="ARBA" id="ARBA00023239"/>
    </source>
</evidence>
<evidence type="ECO:0000256" key="2">
    <source>
        <dbReference type="ARBA" id="ARBA00006906"/>
    </source>
</evidence>
<dbReference type="Proteomes" id="UP000014155">
    <property type="component" value="Unassembled WGS sequence"/>
</dbReference>
<proteinExistence type="inferred from homology"/>
<dbReference type="EC" id="4.1.2.14" evidence="6"/>
<dbReference type="AlphaFoldDB" id="S0FKG0"/>
<dbReference type="GO" id="GO:0008700">
    <property type="term" value="F:(R,S)-4-hydroxy-2-oxoglutarate aldolase activity"/>
    <property type="evidence" value="ECO:0007669"/>
    <property type="project" value="UniProtKB-EC"/>
</dbReference>
<dbReference type="Pfam" id="PF01081">
    <property type="entry name" value="Aldolase"/>
    <property type="match status" value="1"/>
</dbReference>
<dbReference type="PATRIC" id="fig|1195236.3.peg.5546"/>
<comment type="caution">
    <text evidence="6">The sequence shown here is derived from an EMBL/GenBank/DDBJ whole genome shotgun (WGS) entry which is preliminary data.</text>
</comment>
<dbReference type="GO" id="GO:0008675">
    <property type="term" value="F:2-dehydro-3-deoxy-phosphogluconate aldolase activity"/>
    <property type="evidence" value="ECO:0007669"/>
    <property type="project" value="UniProtKB-EC"/>
</dbReference>
<dbReference type="SUPFAM" id="SSF51569">
    <property type="entry name" value="Aldolase"/>
    <property type="match status" value="1"/>
</dbReference>
<dbReference type="eggNOG" id="COG0800">
    <property type="taxonomic scope" value="Bacteria"/>
</dbReference>
<sequence>MKTLIQKYPVISILRNIPEKYLVQYVNAIINGGIHCFEVALNTPDGDKQIKLLKQEFKNKIVVGGGTAITKERIDRAVEAGAEFLLTPSSSEKIIRYCHDQKIKILPGVMTPTDVELCVSYGYDTMKLFPAGDLPLNYVKSLKGPFDQTDYVAVGGISLSNAAQYLDSGYSGLGIASGLVPDEYIINMDWPAVTAYIRDRLPAIMTGKYIIQ</sequence>
<comment type="similarity">
    <text evidence="2">Belongs to the KHG/KDPG aldolase family.</text>
</comment>
<gene>
    <name evidence="6" type="ORF">CTER_5409</name>
</gene>
<dbReference type="EC" id="4.1.3.16" evidence="6"/>